<evidence type="ECO:0000313" key="13">
    <source>
        <dbReference type="EMBL" id="EDO48658.1"/>
    </source>
</evidence>
<keyword evidence="10 11" id="KW-0407">Ion channel</keyword>
<keyword evidence="8 12" id="KW-0472">Membrane</keyword>
<keyword evidence="4 11" id="KW-0812">Transmembrane</keyword>
<dbReference type="eggNOG" id="KOG4294">
    <property type="taxonomic scope" value="Eukaryota"/>
</dbReference>
<dbReference type="InterPro" id="IPR001873">
    <property type="entry name" value="ENaC"/>
</dbReference>
<evidence type="ECO:0000256" key="8">
    <source>
        <dbReference type="ARBA" id="ARBA00023136"/>
    </source>
</evidence>
<dbReference type="Pfam" id="PF00858">
    <property type="entry name" value="ASC"/>
    <property type="match status" value="1"/>
</dbReference>
<keyword evidence="5 12" id="KW-1133">Transmembrane helix</keyword>
<feature type="transmembrane region" description="Helical" evidence="12">
    <location>
        <begin position="224"/>
        <end position="243"/>
    </location>
</feature>
<evidence type="ECO:0000256" key="1">
    <source>
        <dbReference type="ARBA" id="ARBA00004141"/>
    </source>
</evidence>
<evidence type="ECO:0000256" key="11">
    <source>
        <dbReference type="RuleBase" id="RU000679"/>
    </source>
</evidence>
<gene>
    <name evidence="13" type="ORF">NEMVEDRAFT_v1g197497</name>
</gene>
<name>A7RI84_NEMVE</name>
<dbReference type="GO" id="GO:0016020">
    <property type="term" value="C:membrane"/>
    <property type="evidence" value="ECO:0007669"/>
    <property type="project" value="UniProtKB-SubCell"/>
</dbReference>
<dbReference type="Gene3D" id="1.10.287.820">
    <property type="entry name" value="Acid-sensing ion channel domain"/>
    <property type="match status" value="1"/>
</dbReference>
<sequence>MASPIGSIVKPLKKSPKSLMLEYLFMITNRRFNSDCDGRGLDLYPKYSRNNCYMESLTKYILQQCKCRAWFMADVINTSTCSIKEALDCMWPAWEDFDNAYNYTCPVDCEERVYKTRLSSALFLPQKLLPLTKKYKFLMRPKGIPNDTEGAVDFILENYSVINLFFDELRLDTIQQTPAYGFFRLVGDVGGQLGLVLGASVITIVEIIDLVIINRYRASRTNYVSNFGTFGVIFCIFGFFGTFGKFVGVELGYA</sequence>
<evidence type="ECO:0000256" key="2">
    <source>
        <dbReference type="ARBA" id="ARBA00022448"/>
    </source>
</evidence>
<keyword evidence="6" id="KW-0915">Sodium</keyword>
<evidence type="ECO:0000256" key="12">
    <source>
        <dbReference type="SAM" id="Phobius"/>
    </source>
</evidence>
<dbReference type="PRINTS" id="PR01078">
    <property type="entry name" value="AMINACHANNEL"/>
</dbReference>
<dbReference type="HOGENOM" id="CLU_1095396_0_0_1"/>
<dbReference type="EMBL" id="DS469512">
    <property type="protein sequence ID" value="EDO48658.1"/>
    <property type="molecule type" value="Genomic_DNA"/>
</dbReference>
<dbReference type="Proteomes" id="UP000001593">
    <property type="component" value="Unassembled WGS sequence"/>
</dbReference>
<dbReference type="AlphaFoldDB" id="A7RI84"/>
<dbReference type="OMA" id="ATCTEIA"/>
<evidence type="ECO:0000256" key="9">
    <source>
        <dbReference type="ARBA" id="ARBA00023201"/>
    </source>
</evidence>
<evidence type="ECO:0000256" key="7">
    <source>
        <dbReference type="ARBA" id="ARBA00023065"/>
    </source>
</evidence>
<reference evidence="13 14" key="1">
    <citation type="journal article" date="2007" name="Science">
        <title>Sea anemone genome reveals ancestral eumetazoan gene repertoire and genomic organization.</title>
        <authorList>
            <person name="Putnam N.H."/>
            <person name="Srivastava M."/>
            <person name="Hellsten U."/>
            <person name="Dirks B."/>
            <person name="Chapman J."/>
            <person name="Salamov A."/>
            <person name="Terry A."/>
            <person name="Shapiro H."/>
            <person name="Lindquist E."/>
            <person name="Kapitonov V.V."/>
            <person name="Jurka J."/>
            <person name="Genikhovich G."/>
            <person name="Grigoriev I.V."/>
            <person name="Lucas S.M."/>
            <person name="Steele R.E."/>
            <person name="Finnerty J.R."/>
            <person name="Technau U."/>
            <person name="Martindale M.Q."/>
            <person name="Rokhsar D.S."/>
        </authorList>
    </citation>
    <scope>NUCLEOTIDE SEQUENCE [LARGE SCALE GENOMIC DNA]</scope>
    <source>
        <strain evidence="14">CH2 X CH6</strain>
    </source>
</reference>
<keyword evidence="7 11" id="KW-0406">Ion transport</keyword>
<keyword evidence="3 11" id="KW-0894">Sodium channel</keyword>
<keyword evidence="2 11" id="KW-0813">Transport</keyword>
<evidence type="ECO:0000256" key="3">
    <source>
        <dbReference type="ARBA" id="ARBA00022461"/>
    </source>
</evidence>
<evidence type="ECO:0000256" key="5">
    <source>
        <dbReference type="ARBA" id="ARBA00022989"/>
    </source>
</evidence>
<proteinExistence type="inferred from homology"/>
<evidence type="ECO:0000256" key="4">
    <source>
        <dbReference type="ARBA" id="ARBA00022692"/>
    </source>
</evidence>
<evidence type="ECO:0000256" key="10">
    <source>
        <dbReference type="ARBA" id="ARBA00023303"/>
    </source>
</evidence>
<dbReference type="PhylomeDB" id="A7RI84"/>
<keyword evidence="9 11" id="KW-0739">Sodium transport</keyword>
<organism evidence="13 14">
    <name type="scientific">Nematostella vectensis</name>
    <name type="common">Starlet sea anemone</name>
    <dbReference type="NCBI Taxonomy" id="45351"/>
    <lineage>
        <taxon>Eukaryota</taxon>
        <taxon>Metazoa</taxon>
        <taxon>Cnidaria</taxon>
        <taxon>Anthozoa</taxon>
        <taxon>Hexacorallia</taxon>
        <taxon>Actiniaria</taxon>
        <taxon>Edwardsiidae</taxon>
        <taxon>Nematostella</taxon>
    </lineage>
</organism>
<protein>
    <submittedName>
        <fullName evidence="13">Uncharacterized protein</fullName>
    </submittedName>
</protein>
<dbReference type="Gene3D" id="1.10.287.770">
    <property type="entry name" value="YojJ-like"/>
    <property type="match status" value="1"/>
</dbReference>
<feature type="transmembrane region" description="Helical" evidence="12">
    <location>
        <begin position="193"/>
        <end position="212"/>
    </location>
</feature>
<comment type="similarity">
    <text evidence="11">Belongs to the amiloride-sensitive sodium channel (TC 1.A.6) family.</text>
</comment>
<comment type="subcellular location">
    <subcellularLocation>
        <location evidence="1">Membrane</location>
        <topology evidence="1">Multi-pass membrane protein</topology>
    </subcellularLocation>
</comment>
<keyword evidence="14" id="KW-1185">Reference proteome</keyword>
<dbReference type="InParanoid" id="A7RI84"/>
<accession>A7RI84</accession>
<dbReference type="GO" id="GO:0005272">
    <property type="term" value="F:sodium channel activity"/>
    <property type="evidence" value="ECO:0007669"/>
    <property type="project" value="UniProtKB-KW"/>
</dbReference>
<evidence type="ECO:0000313" key="14">
    <source>
        <dbReference type="Proteomes" id="UP000001593"/>
    </source>
</evidence>
<evidence type="ECO:0000256" key="6">
    <source>
        <dbReference type="ARBA" id="ARBA00023053"/>
    </source>
</evidence>
<dbReference type="PANTHER" id="PTHR11690">
    <property type="entry name" value="AMILORIDE-SENSITIVE SODIUM CHANNEL-RELATED"/>
    <property type="match status" value="1"/>
</dbReference>